<dbReference type="SUPFAM" id="SSF53756">
    <property type="entry name" value="UDP-Glycosyltransferase/glycogen phosphorylase"/>
    <property type="match status" value="1"/>
</dbReference>
<reference evidence="3 4" key="1">
    <citation type="submission" date="2019-08" db="EMBL/GenBank/DDBJ databases">
        <title>Genome of Vicingus serpentipes NCIMB 15042.</title>
        <authorList>
            <person name="Bowman J.P."/>
        </authorList>
    </citation>
    <scope>NUCLEOTIDE SEQUENCE [LARGE SCALE GENOMIC DNA]</scope>
    <source>
        <strain evidence="3 4">NCIMB 15042</strain>
    </source>
</reference>
<dbReference type="AlphaFoldDB" id="A0A5C6RNA9"/>
<organism evidence="3 4">
    <name type="scientific">Vicingus serpentipes</name>
    <dbReference type="NCBI Taxonomy" id="1926625"/>
    <lineage>
        <taxon>Bacteria</taxon>
        <taxon>Pseudomonadati</taxon>
        <taxon>Bacteroidota</taxon>
        <taxon>Flavobacteriia</taxon>
        <taxon>Flavobacteriales</taxon>
        <taxon>Vicingaceae</taxon>
        <taxon>Vicingus</taxon>
    </lineage>
</organism>
<dbReference type="GO" id="GO:0016757">
    <property type="term" value="F:glycosyltransferase activity"/>
    <property type="evidence" value="ECO:0007669"/>
    <property type="project" value="InterPro"/>
</dbReference>
<dbReference type="OrthoDB" id="9801609at2"/>
<feature type="domain" description="Glycosyl transferase family 1" evidence="2">
    <location>
        <begin position="166"/>
        <end position="296"/>
    </location>
</feature>
<dbReference type="RefSeq" id="WP_147102184.1">
    <property type="nucleotide sequence ID" value="NZ_VOOS01000007.1"/>
</dbReference>
<dbReference type="InterPro" id="IPR001296">
    <property type="entry name" value="Glyco_trans_1"/>
</dbReference>
<dbReference type="Pfam" id="PF00534">
    <property type="entry name" value="Glycos_transf_1"/>
    <property type="match status" value="1"/>
</dbReference>
<comment type="caution">
    <text evidence="3">The sequence shown here is derived from an EMBL/GenBank/DDBJ whole genome shotgun (WGS) entry which is preliminary data.</text>
</comment>
<dbReference type="PANTHER" id="PTHR46401">
    <property type="entry name" value="GLYCOSYLTRANSFERASE WBBK-RELATED"/>
    <property type="match status" value="1"/>
</dbReference>
<gene>
    <name evidence="3" type="ORF">FRY74_12645</name>
</gene>
<protein>
    <submittedName>
        <fullName evidence="3">Glycosyltransferase family 4 protein</fullName>
    </submittedName>
</protein>
<keyword evidence="4" id="KW-1185">Reference proteome</keyword>
<keyword evidence="1 3" id="KW-0808">Transferase</keyword>
<dbReference type="EMBL" id="VOOS01000007">
    <property type="protein sequence ID" value="TXB63713.1"/>
    <property type="molecule type" value="Genomic_DNA"/>
</dbReference>
<dbReference type="Gene3D" id="3.40.50.2000">
    <property type="entry name" value="Glycogen Phosphorylase B"/>
    <property type="match status" value="2"/>
</dbReference>
<accession>A0A5C6RNA9</accession>
<evidence type="ECO:0000259" key="2">
    <source>
        <dbReference type="Pfam" id="PF00534"/>
    </source>
</evidence>
<name>A0A5C6RNA9_9FLAO</name>
<proteinExistence type="predicted"/>
<sequence length="323" mass="36771">MSKKLLIYRKKRPEFNSIENVFNALTPFLNIDKIELPFFSIGIINRLKNTFFIKKKKAKLNHITGNDHYLALGLSKKTVILTIHDIEILKRTTGLKKYILKKIWFDWPIKKSSIITTISEFTKSELLQINNYKTPIVVIPDPLTLSIKYSPKTFHSECPVILHLGIKANKNLPQLIEALNGINCKLVIIGKSNNIILQQLKENDIDFTFKTNVSNDEIIQEFQACDLLSFASIYEGFGLPIIEAQAMGRVVITSNVASMPEVAGDGAYFVDPFDASSIKEGILELINNTNLRKELILKGLENVKRFEPQKIANQYQELYNSIK</sequence>
<dbReference type="PANTHER" id="PTHR46401:SF2">
    <property type="entry name" value="GLYCOSYLTRANSFERASE WBBK-RELATED"/>
    <property type="match status" value="1"/>
</dbReference>
<evidence type="ECO:0000313" key="4">
    <source>
        <dbReference type="Proteomes" id="UP000321721"/>
    </source>
</evidence>
<evidence type="ECO:0000256" key="1">
    <source>
        <dbReference type="ARBA" id="ARBA00022679"/>
    </source>
</evidence>
<dbReference type="CDD" id="cd03809">
    <property type="entry name" value="GT4_MtfB-like"/>
    <property type="match status" value="1"/>
</dbReference>
<evidence type="ECO:0000313" key="3">
    <source>
        <dbReference type="EMBL" id="TXB63713.1"/>
    </source>
</evidence>
<dbReference type="GO" id="GO:0009103">
    <property type="term" value="P:lipopolysaccharide biosynthetic process"/>
    <property type="evidence" value="ECO:0007669"/>
    <property type="project" value="TreeGrafter"/>
</dbReference>
<dbReference type="Proteomes" id="UP000321721">
    <property type="component" value="Unassembled WGS sequence"/>
</dbReference>